<name>A0A4Z2EF48_9TELE</name>
<evidence type="ECO:0000256" key="1">
    <source>
        <dbReference type="SAM" id="MobiDB-lite"/>
    </source>
</evidence>
<accession>A0A4Z2EF48</accession>
<sequence>MKTKEDTSLGKYSKSSTPPKGWQQFHFHENVRLRYGYIQSPDKHLATLLTRHLRCAAECRAIHEAAENWMPARREQVNIGFSYTCGAEADDSGAENRIQTQMPLHLDPDLKL</sequence>
<evidence type="ECO:0000313" key="2">
    <source>
        <dbReference type="EMBL" id="TNN26942.1"/>
    </source>
</evidence>
<comment type="caution">
    <text evidence="2">The sequence shown here is derived from an EMBL/GenBank/DDBJ whole genome shotgun (WGS) entry which is preliminary data.</text>
</comment>
<gene>
    <name evidence="2" type="ORF">EYF80_062916</name>
</gene>
<dbReference type="AlphaFoldDB" id="A0A4Z2EF48"/>
<dbReference type="EMBL" id="SRLO01009211">
    <property type="protein sequence ID" value="TNN26942.1"/>
    <property type="molecule type" value="Genomic_DNA"/>
</dbReference>
<proteinExistence type="predicted"/>
<keyword evidence="3" id="KW-1185">Reference proteome</keyword>
<protein>
    <submittedName>
        <fullName evidence="2">Uncharacterized protein</fullName>
    </submittedName>
</protein>
<reference evidence="2 3" key="1">
    <citation type="submission" date="2019-03" db="EMBL/GenBank/DDBJ databases">
        <title>First draft genome of Liparis tanakae, snailfish: a comprehensive survey of snailfish specific genes.</title>
        <authorList>
            <person name="Kim W."/>
            <person name="Song I."/>
            <person name="Jeong J.-H."/>
            <person name="Kim D."/>
            <person name="Kim S."/>
            <person name="Ryu S."/>
            <person name="Song J.Y."/>
            <person name="Lee S.K."/>
        </authorList>
    </citation>
    <scope>NUCLEOTIDE SEQUENCE [LARGE SCALE GENOMIC DNA]</scope>
    <source>
        <tissue evidence="2">Muscle</tissue>
    </source>
</reference>
<feature type="region of interest" description="Disordered" evidence="1">
    <location>
        <begin position="1"/>
        <end position="21"/>
    </location>
</feature>
<organism evidence="2 3">
    <name type="scientific">Liparis tanakae</name>
    <name type="common">Tanaka's snailfish</name>
    <dbReference type="NCBI Taxonomy" id="230148"/>
    <lineage>
        <taxon>Eukaryota</taxon>
        <taxon>Metazoa</taxon>
        <taxon>Chordata</taxon>
        <taxon>Craniata</taxon>
        <taxon>Vertebrata</taxon>
        <taxon>Euteleostomi</taxon>
        <taxon>Actinopterygii</taxon>
        <taxon>Neopterygii</taxon>
        <taxon>Teleostei</taxon>
        <taxon>Neoteleostei</taxon>
        <taxon>Acanthomorphata</taxon>
        <taxon>Eupercaria</taxon>
        <taxon>Perciformes</taxon>
        <taxon>Cottioidei</taxon>
        <taxon>Cottales</taxon>
        <taxon>Liparidae</taxon>
        <taxon>Liparis</taxon>
    </lineage>
</organism>
<dbReference type="Proteomes" id="UP000314294">
    <property type="component" value="Unassembled WGS sequence"/>
</dbReference>
<evidence type="ECO:0000313" key="3">
    <source>
        <dbReference type="Proteomes" id="UP000314294"/>
    </source>
</evidence>